<organism evidence="2 3">
    <name type="scientific">Prochlorococcus marinus str. MIT 9302</name>
    <dbReference type="NCBI Taxonomy" id="74545"/>
    <lineage>
        <taxon>Bacteria</taxon>
        <taxon>Bacillati</taxon>
        <taxon>Cyanobacteriota</taxon>
        <taxon>Cyanophyceae</taxon>
        <taxon>Synechococcales</taxon>
        <taxon>Prochlorococcaceae</taxon>
        <taxon>Prochlorococcus</taxon>
    </lineage>
</organism>
<dbReference type="AlphaFoldDB" id="A0A0A2A903"/>
<evidence type="ECO:0000313" key="3">
    <source>
        <dbReference type="Proteomes" id="UP000030445"/>
    </source>
</evidence>
<dbReference type="OrthoDB" id="7847955at2"/>
<comment type="caution">
    <text evidence="2">The sequence shown here is derived from an EMBL/GenBank/DDBJ whole genome shotgun (WGS) entry which is preliminary data.</text>
</comment>
<evidence type="ECO:0000259" key="1">
    <source>
        <dbReference type="PROSITE" id="PS51464"/>
    </source>
</evidence>
<proteinExistence type="predicted"/>
<evidence type="ECO:0000313" key="2">
    <source>
        <dbReference type="EMBL" id="KGF96903.1"/>
    </source>
</evidence>
<keyword evidence="2" id="KW-0413">Isomerase</keyword>
<dbReference type="InterPro" id="IPR046348">
    <property type="entry name" value="SIS_dom_sf"/>
</dbReference>
<dbReference type="PANTHER" id="PTHR30390">
    <property type="entry name" value="SEDOHEPTULOSE 7-PHOSPHATE ISOMERASE / DNAA INITIATOR-ASSOCIATING FACTOR FOR REPLICATION INITIATION"/>
    <property type="match status" value="1"/>
</dbReference>
<dbReference type="PANTHER" id="PTHR30390:SF8">
    <property type="entry name" value="SUGAR ISOMERASE (SIS)"/>
    <property type="match status" value="1"/>
</dbReference>
<dbReference type="InterPro" id="IPR035461">
    <property type="entry name" value="GmhA/DiaA"/>
</dbReference>
<reference evidence="3" key="1">
    <citation type="journal article" date="2014" name="Sci. Data">
        <title>Genomes of diverse isolates of the marine cyanobacterium Prochlorococcus.</title>
        <authorList>
            <person name="Biller S."/>
            <person name="Berube P."/>
            <person name="Thompson J."/>
            <person name="Kelly L."/>
            <person name="Roggensack S."/>
            <person name="Awad L."/>
            <person name="Roache-Johnson K."/>
            <person name="Ding H."/>
            <person name="Giovannoni S.J."/>
            <person name="Moore L.R."/>
            <person name="Chisholm S.W."/>
        </authorList>
    </citation>
    <scope>NUCLEOTIDE SEQUENCE [LARGE SCALE GENOMIC DNA]</scope>
    <source>
        <strain evidence="3">MIT 9302</strain>
    </source>
</reference>
<dbReference type="Gene3D" id="3.40.50.10490">
    <property type="entry name" value="Glucose-6-phosphate isomerase like protein, domain 1"/>
    <property type="match status" value="1"/>
</dbReference>
<dbReference type="PROSITE" id="PS51464">
    <property type="entry name" value="SIS"/>
    <property type="match status" value="1"/>
</dbReference>
<dbReference type="EMBL" id="JNAM01000011">
    <property type="protein sequence ID" value="KGF96903.1"/>
    <property type="molecule type" value="Genomic_DNA"/>
</dbReference>
<dbReference type="EC" id="5.3.1.-" evidence="2"/>
<dbReference type="InterPro" id="IPR050099">
    <property type="entry name" value="SIS_GmhA/DiaA_subfam"/>
</dbReference>
<dbReference type="SUPFAM" id="SSF53697">
    <property type="entry name" value="SIS domain"/>
    <property type="match status" value="1"/>
</dbReference>
<dbReference type="eggNOG" id="COG0279">
    <property type="taxonomic scope" value="Bacteria"/>
</dbReference>
<dbReference type="GO" id="GO:0097367">
    <property type="term" value="F:carbohydrate derivative binding"/>
    <property type="evidence" value="ECO:0007669"/>
    <property type="project" value="InterPro"/>
</dbReference>
<sequence>MKESLKTFKKYSQEVTESLQSIDSLKIDNLANKILIALKQSNKIIILGNGGSAANAIHIAGDYMKTFSLLGLKPRISTPFDNLCFLTAASNDVDYSESFKIYLDSVLEKSSIVIFLSGSGNSINLIKCCNSKIFNCLEEFESWSITAFEGGKISKLTDEFLHIPTRDMEVAEDMQLIIFHYIKQKLYLEIINSSDYQETSDSNKYYKRTILNEVS</sequence>
<protein>
    <submittedName>
        <fullName evidence="2">Phosphoheptose isomerase</fullName>
        <ecNumber evidence="2">5.3.1.-</ecNumber>
    </submittedName>
</protein>
<name>A0A0A2A903_PROMR</name>
<dbReference type="Pfam" id="PF13580">
    <property type="entry name" value="SIS_2"/>
    <property type="match status" value="1"/>
</dbReference>
<dbReference type="RefSeq" id="WP_032527155.1">
    <property type="nucleotide sequence ID" value="NZ_CP138951.1"/>
</dbReference>
<accession>A0A0A2A903</accession>
<dbReference type="GO" id="GO:1901135">
    <property type="term" value="P:carbohydrate derivative metabolic process"/>
    <property type="evidence" value="ECO:0007669"/>
    <property type="project" value="InterPro"/>
</dbReference>
<feature type="domain" description="SIS" evidence="1">
    <location>
        <begin position="34"/>
        <end position="192"/>
    </location>
</feature>
<dbReference type="GO" id="GO:0016853">
    <property type="term" value="F:isomerase activity"/>
    <property type="evidence" value="ECO:0007669"/>
    <property type="project" value="UniProtKB-KW"/>
</dbReference>
<dbReference type="STRING" id="74545.EU96_1541"/>
<gene>
    <name evidence="2" type="ORF">EU96_1541</name>
</gene>
<dbReference type="CDD" id="cd05006">
    <property type="entry name" value="SIS_GmhA"/>
    <property type="match status" value="1"/>
</dbReference>
<dbReference type="InterPro" id="IPR001347">
    <property type="entry name" value="SIS_dom"/>
</dbReference>
<dbReference type="Proteomes" id="UP000030445">
    <property type="component" value="Unassembled WGS sequence"/>
</dbReference>